<sequence length="65" mass="7203">MLIMDLGIGFAAIGVLLLAITTKWTNGWIFNYKTTNRSLSLIGWILLILGLILTILPPYLGGLWN</sequence>
<feature type="transmembrane region" description="Helical" evidence="1">
    <location>
        <begin position="41"/>
        <end position="60"/>
    </location>
</feature>
<dbReference type="EMBL" id="VBTH01000009">
    <property type="protein sequence ID" value="TLQ04215.1"/>
    <property type="molecule type" value="Genomic_DNA"/>
</dbReference>
<dbReference type="RefSeq" id="WP_138474435.1">
    <property type="nucleotide sequence ID" value="NZ_VBTH01000009.1"/>
</dbReference>
<organism evidence="2 3">
    <name type="scientific">Pediococcus stilesii</name>
    <dbReference type="NCBI Taxonomy" id="331679"/>
    <lineage>
        <taxon>Bacteria</taxon>
        <taxon>Bacillati</taxon>
        <taxon>Bacillota</taxon>
        <taxon>Bacilli</taxon>
        <taxon>Lactobacillales</taxon>
        <taxon>Lactobacillaceae</taxon>
        <taxon>Pediococcus</taxon>
    </lineage>
</organism>
<keyword evidence="1" id="KW-1133">Transmembrane helix</keyword>
<gene>
    <name evidence="2" type="ORF">FEZ51_06350</name>
</gene>
<dbReference type="Proteomes" id="UP000305541">
    <property type="component" value="Unassembled WGS sequence"/>
</dbReference>
<evidence type="ECO:0000313" key="2">
    <source>
        <dbReference type="EMBL" id="TLQ04215.1"/>
    </source>
</evidence>
<accession>A0A5R9BUJ9</accession>
<dbReference type="AlphaFoldDB" id="A0A5R9BUJ9"/>
<keyword evidence="1" id="KW-0472">Membrane</keyword>
<evidence type="ECO:0000313" key="3">
    <source>
        <dbReference type="Proteomes" id="UP000305541"/>
    </source>
</evidence>
<evidence type="ECO:0000256" key="1">
    <source>
        <dbReference type="SAM" id="Phobius"/>
    </source>
</evidence>
<reference evidence="2 3" key="1">
    <citation type="submission" date="2019-05" db="EMBL/GenBank/DDBJ databases">
        <title>The metagenome of a microbial culture collection derived from dairy environment covers the genomic content of the human microbiome.</title>
        <authorList>
            <person name="Roder T."/>
            <person name="Wuthrich D."/>
            <person name="Sattari Z."/>
            <person name="Von Ah U."/>
            <person name="Bar C."/>
            <person name="Ronchi F."/>
            <person name="Macpherson A.J."/>
            <person name="Ganal-Vonarburg S.C."/>
            <person name="Bruggmann R."/>
            <person name="Vergeres G."/>
        </authorList>
    </citation>
    <scope>NUCLEOTIDE SEQUENCE [LARGE SCALE GENOMIC DNA]</scope>
    <source>
        <strain evidence="2 3">FAM 18815</strain>
    </source>
</reference>
<keyword evidence="1" id="KW-0812">Transmembrane</keyword>
<proteinExistence type="predicted"/>
<feature type="transmembrane region" description="Helical" evidence="1">
    <location>
        <begin position="6"/>
        <end position="29"/>
    </location>
</feature>
<comment type="caution">
    <text evidence="2">The sequence shown here is derived from an EMBL/GenBank/DDBJ whole genome shotgun (WGS) entry which is preliminary data.</text>
</comment>
<protein>
    <submittedName>
        <fullName evidence="2">Uncharacterized protein</fullName>
    </submittedName>
</protein>
<name>A0A5R9BUJ9_9LACO</name>